<evidence type="ECO:0008006" key="6">
    <source>
        <dbReference type="Google" id="ProtNLM"/>
    </source>
</evidence>
<dbReference type="KEGG" id="hcb:HCBAA847_2053"/>
<keyword evidence="1" id="KW-1133">Transmembrane helix</keyword>
<dbReference type="EMBL" id="DS990391">
    <property type="protein sequence ID" value="EFR45910.1"/>
    <property type="molecule type" value="Genomic_DNA"/>
</dbReference>
<dbReference type="Proteomes" id="UP000005755">
    <property type="component" value="Unassembled WGS sequence"/>
</dbReference>
<reference evidence="2" key="3">
    <citation type="submission" date="2012-07" db="EMBL/GenBank/DDBJ databases">
        <authorList>
            <person name="Akiyama T."/>
            <person name="Takeshita N."/>
            <person name="Ohmagari N."/>
            <person name="Kirikae T."/>
        </authorList>
    </citation>
    <scope>NUCLEOTIDE SEQUENCE</scope>
    <source>
        <strain evidence="2">ATCC BAA-847</strain>
    </source>
</reference>
<keyword evidence="1" id="KW-0472">Membrane</keyword>
<proteinExistence type="predicted"/>
<reference evidence="4" key="4">
    <citation type="journal article" date="2014" name="Genome Announc.">
        <title>Draft genome sequences of six enterohepatic helicobacter species isolated from humans and one from rhesus macaques.</title>
        <authorList>
            <person name="Shen Z."/>
            <person name="Sheh A."/>
            <person name="Young S.K."/>
            <person name="Abouelliel A."/>
            <person name="Ward D.V."/>
            <person name="Earl A.M."/>
            <person name="Fox J.G."/>
        </authorList>
    </citation>
    <scope>NUCLEOTIDE SEQUENCE [LARGE SCALE GENOMIC DNA]</scope>
    <source>
        <strain evidence="4">CCUG 18818</strain>
    </source>
</reference>
<evidence type="ECO:0000313" key="5">
    <source>
        <dbReference type="Proteomes" id="UP000006036"/>
    </source>
</evidence>
<name>A0AAI8MQ06_9HELI</name>
<accession>A0AAI8MQ06</accession>
<evidence type="ECO:0000313" key="2">
    <source>
        <dbReference type="EMBL" id="BAM33271.1"/>
    </source>
</evidence>
<reference evidence="3" key="1">
    <citation type="submission" date="2008-08" db="EMBL/GenBank/DDBJ databases">
        <title>Annotation of Helicobacter cinaedi strain CCUG 18818.</title>
        <authorList>
            <consortium name="The Broad Institute Genome Sequencing Platform"/>
            <person name="Fox J.G."/>
            <person name="Shen Z."/>
            <person name="Charoenlap N."/>
            <person name="Schauer D.B."/>
            <person name="Ward D."/>
            <person name="Mehta T."/>
            <person name="Young S."/>
            <person name="Jaffe D."/>
            <person name="Gnerre S."/>
            <person name="Berlin A."/>
            <person name="Heiman D."/>
            <person name="Hepburn T."/>
            <person name="Shea T."/>
            <person name="Sykes S."/>
            <person name="Alvarado L."/>
            <person name="Kodira C."/>
            <person name="Borodovsky M."/>
            <person name="Lander E."/>
            <person name="Galagan J."/>
            <person name="Nusbaum C."/>
            <person name="Birren B."/>
        </authorList>
    </citation>
    <scope>NUCLEOTIDE SEQUENCE</scope>
    <source>
        <strain evidence="3">CCUG 18818</strain>
    </source>
</reference>
<dbReference type="EMBL" id="AP012492">
    <property type="protein sequence ID" value="BAM33271.1"/>
    <property type="molecule type" value="Genomic_DNA"/>
</dbReference>
<reference evidence="2 5" key="2">
    <citation type="journal article" date="2012" name="J. Bacteriol.">
        <title>Complete Genome Sequence of Helicobacter cinaedi Type Strain ATCC BAA-847.</title>
        <authorList>
            <person name="Miyoshi-Akiyama T."/>
            <person name="Takeshita N."/>
            <person name="Ohmagari N."/>
            <person name="Kirikae T."/>
        </authorList>
    </citation>
    <scope>NUCLEOTIDE SEQUENCE [LARGE SCALE GENOMIC DNA]</scope>
    <source>
        <strain evidence="2 5">ATCC BAA-847</strain>
    </source>
</reference>
<protein>
    <recommendedName>
        <fullName evidence="6">VirB2 type IV secretion protein</fullName>
    </recommendedName>
</protein>
<evidence type="ECO:0000313" key="3">
    <source>
        <dbReference type="EMBL" id="EFR45910.1"/>
    </source>
</evidence>
<gene>
    <name evidence="2" type="ORF">HCBAA847_2053</name>
    <name evidence="3" type="ORF">HCCG_00456</name>
</gene>
<dbReference type="RefSeq" id="WP_002955739.1">
    <property type="nucleotide sequence ID" value="NC_020555.1"/>
</dbReference>
<keyword evidence="4" id="KW-1185">Reference proteome</keyword>
<organism evidence="2 5">
    <name type="scientific">Helicobacter cinaedi CCUG 18818 = ATCC BAA-847</name>
    <dbReference type="NCBI Taxonomy" id="537971"/>
    <lineage>
        <taxon>Bacteria</taxon>
        <taxon>Pseudomonadati</taxon>
        <taxon>Campylobacterota</taxon>
        <taxon>Epsilonproteobacteria</taxon>
        <taxon>Campylobacterales</taxon>
        <taxon>Helicobacteraceae</taxon>
        <taxon>Helicobacter</taxon>
    </lineage>
</organism>
<evidence type="ECO:0000313" key="4">
    <source>
        <dbReference type="Proteomes" id="UP000005755"/>
    </source>
</evidence>
<dbReference type="Proteomes" id="UP000006036">
    <property type="component" value="Chromosome 1"/>
</dbReference>
<feature type="transmembrane region" description="Helical" evidence="1">
    <location>
        <begin position="77"/>
        <end position="94"/>
    </location>
</feature>
<evidence type="ECO:0000256" key="1">
    <source>
        <dbReference type="SAM" id="Phobius"/>
    </source>
</evidence>
<dbReference type="AlphaFoldDB" id="A0AAI8MQ06"/>
<sequence>MRPITMQGQDRKSLVFKFLVIAAISMLLPEVALCADLNSMVTKIFSWVKTALVAIGTLIIIAVGIYFLKNLERWKEIFVQCVGIIAATLLIMNADTISQWAFQS</sequence>
<keyword evidence="1" id="KW-0812">Transmembrane</keyword>
<feature type="transmembrane region" description="Helical" evidence="1">
    <location>
        <begin position="44"/>
        <end position="68"/>
    </location>
</feature>